<evidence type="ECO:0008006" key="4">
    <source>
        <dbReference type="Google" id="ProtNLM"/>
    </source>
</evidence>
<proteinExistence type="predicted"/>
<evidence type="ECO:0000313" key="2">
    <source>
        <dbReference type="EMBL" id="KAG5681365.1"/>
    </source>
</evidence>
<keyword evidence="3" id="KW-1185">Reference proteome</keyword>
<keyword evidence="1" id="KW-1133">Transmembrane helix</keyword>
<dbReference type="CDD" id="cd16021">
    <property type="entry name" value="ALP_like"/>
    <property type="match status" value="1"/>
</dbReference>
<dbReference type="Proteomes" id="UP001107558">
    <property type="component" value="Chromosome 1"/>
</dbReference>
<reference evidence="2" key="1">
    <citation type="submission" date="2021-03" db="EMBL/GenBank/DDBJ databases">
        <title>Chromosome level genome of the anhydrobiotic midge Polypedilum vanderplanki.</title>
        <authorList>
            <person name="Yoshida Y."/>
            <person name="Kikawada T."/>
            <person name="Gusev O."/>
        </authorList>
    </citation>
    <scope>NUCLEOTIDE SEQUENCE</scope>
    <source>
        <strain evidence="2">NIAS01</strain>
        <tissue evidence="2">Whole body or cell culture</tissue>
    </source>
</reference>
<organism evidence="2 3">
    <name type="scientific">Polypedilum vanderplanki</name>
    <name type="common">Sleeping chironomid midge</name>
    <dbReference type="NCBI Taxonomy" id="319348"/>
    <lineage>
        <taxon>Eukaryota</taxon>
        <taxon>Metazoa</taxon>
        <taxon>Ecdysozoa</taxon>
        <taxon>Arthropoda</taxon>
        <taxon>Hexapoda</taxon>
        <taxon>Insecta</taxon>
        <taxon>Pterygota</taxon>
        <taxon>Neoptera</taxon>
        <taxon>Endopterygota</taxon>
        <taxon>Diptera</taxon>
        <taxon>Nematocera</taxon>
        <taxon>Chironomoidea</taxon>
        <taxon>Chironomidae</taxon>
        <taxon>Chironominae</taxon>
        <taxon>Polypedilum</taxon>
        <taxon>Polypedilum</taxon>
    </lineage>
</organism>
<dbReference type="SUPFAM" id="SSF53649">
    <property type="entry name" value="Alkaline phosphatase-like"/>
    <property type="match status" value="1"/>
</dbReference>
<dbReference type="OrthoDB" id="413313at2759"/>
<dbReference type="EMBL" id="JADBJN010000001">
    <property type="protein sequence ID" value="KAG5681365.1"/>
    <property type="molecule type" value="Genomic_DNA"/>
</dbReference>
<dbReference type="GO" id="GO:0005615">
    <property type="term" value="C:extracellular space"/>
    <property type="evidence" value="ECO:0007669"/>
    <property type="project" value="TreeGrafter"/>
</dbReference>
<dbReference type="Gene3D" id="3.40.720.10">
    <property type="entry name" value="Alkaline Phosphatase, subunit A"/>
    <property type="match status" value="1"/>
</dbReference>
<dbReference type="Pfam" id="PF02995">
    <property type="entry name" value="DUF229"/>
    <property type="match status" value="1"/>
</dbReference>
<evidence type="ECO:0000313" key="3">
    <source>
        <dbReference type="Proteomes" id="UP001107558"/>
    </source>
</evidence>
<comment type="caution">
    <text evidence="2">The sequence shown here is derived from an EMBL/GenBank/DDBJ whole genome shotgun (WGS) entry which is preliminary data.</text>
</comment>
<name>A0A9J6CHE1_POLVA</name>
<accession>A0A9J6CHE1</accession>
<dbReference type="FunFam" id="3.40.720.10:FF:000017">
    <property type="entry name" value="Predicted protein"/>
    <property type="match status" value="1"/>
</dbReference>
<keyword evidence="1" id="KW-0812">Transmembrane</keyword>
<feature type="transmembrane region" description="Helical" evidence="1">
    <location>
        <begin position="12"/>
        <end position="28"/>
    </location>
</feature>
<protein>
    <recommendedName>
        <fullName evidence="4">DUF229 domain containing protein</fullName>
    </recommendedName>
</protein>
<dbReference type="InterPro" id="IPR004245">
    <property type="entry name" value="DUF229"/>
</dbReference>
<keyword evidence="1" id="KW-0472">Membrane</keyword>
<dbReference type="PANTHER" id="PTHR10974">
    <property type="entry name" value="FI08016P-RELATED"/>
    <property type="match status" value="1"/>
</dbReference>
<gene>
    <name evidence="2" type="ORF">PVAND_010807</name>
</gene>
<sequence length="642" mass="74612">MFPKGVKRRNVILVFAIIAVYFLVNFIHQGRDVGDSKEKIILIEESIRSFTNQGRCKIPNIPYDSPDMMKFIKDEEPINCGNDEDWVHCNVSFCIIKKRIVDKKGGFISCEFQDIMRNGDNSFQYGNAVRSTNKYMLQNSDFVRIKCKAADGSKWSGTGIGIRKDVEIIKRHKVADGLMNVLIFGFDSISRNSFIRKLPKAYHYLTNELNADVLKGFNIVGDGTPQALIPLLTGYTELELPEARKRKFSSNYVDVYPFIWKKYQSAGYVTAFNEDQPKIGTFSYRLKGFNQTPTDHYQRLYYLAIESDLYKSKKYCVGSRPKHQVMFDYTYDFLQRYNNTKNPTFAFSFHAELSHDSINLVGVIDDDLTNWLKKLHSSFLLNNTLMIFMSDHGNRFMETRNTLHGKLEERLPFFSFIFPETFKSKYYAQYKIFQSNLQNLVTPFDAHETLEDFLHLQLYNRHKAQEHARALSLFKKIPKDRTCADAYIEAHWCSCLSWSSLNDTKSSEEILRATNAVLDTINKFTQDYRKICMKLTLKEVVWSAKLIPQKSLLNFKSNLDTDGFLADLTANTKVTNEMYQVKIITNPSEAIYESTVLYDFTNNVFRVKISDISRTNKYGDQARCIMDENPELRKFCYCSENY</sequence>
<dbReference type="InterPro" id="IPR017850">
    <property type="entry name" value="Alkaline_phosphatase_core_sf"/>
</dbReference>
<dbReference type="AlphaFoldDB" id="A0A9J6CHE1"/>
<evidence type="ECO:0000256" key="1">
    <source>
        <dbReference type="SAM" id="Phobius"/>
    </source>
</evidence>
<dbReference type="PANTHER" id="PTHR10974:SF73">
    <property type="entry name" value="FI21235P1"/>
    <property type="match status" value="1"/>
</dbReference>